<dbReference type="InterPro" id="IPR009057">
    <property type="entry name" value="Homeodomain-like_sf"/>
</dbReference>
<evidence type="ECO:0000256" key="4">
    <source>
        <dbReference type="PROSITE-ProRule" id="PRU00335"/>
    </source>
</evidence>
<dbReference type="SUPFAM" id="SSF46689">
    <property type="entry name" value="Homeodomain-like"/>
    <property type="match status" value="1"/>
</dbReference>
<dbReference type="Pfam" id="PF00440">
    <property type="entry name" value="TetR_N"/>
    <property type="match status" value="1"/>
</dbReference>
<comment type="caution">
    <text evidence="7">The sequence shown here is derived from an EMBL/GenBank/DDBJ whole genome shotgun (WGS) entry which is preliminary data.</text>
</comment>
<evidence type="ECO:0000256" key="2">
    <source>
        <dbReference type="ARBA" id="ARBA00023125"/>
    </source>
</evidence>
<evidence type="ECO:0000256" key="5">
    <source>
        <dbReference type="SAM" id="MobiDB-lite"/>
    </source>
</evidence>
<proteinExistence type="predicted"/>
<keyword evidence="3" id="KW-0804">Transcription</keyword>
<dbReference type="RefSeq" id="WP_127904870.1">
    <property type="nucleotide sequence ID" value="NZ_RQXX01000001.1"/>
</dbReference>
<feature type="region of interest" description="Disordered" evidence="5">
    <location>
        <begin position="1"/>
        <end position="20"/>
    </location>
</feature>
<organism evidence="7 8">
    <name type="scientific">Mesobaculum littorinae</name>
    <dbReference type="NCBI Taxonomy" id="2486419"/>
    <lineage>
        <taxon>Bacteria</taxon>
        <taxon>Pseudomonadati</taxon>
        <taxon>Pseudomonadota</taxon>
        <taxon>Alphaproteobacteria</taxon>
        <taxon>Rhodobacterales</taxon>
        <taxon>Roseobacteraceae</taxon>
        <taxon>Mesobaculum</taxon>
    </lineage>
</organism>
<keyword evidence="8" id="KW-1185">Reference proteome</keyword>
<gene>
    <name evidence="7" type="ORF">EKE94_01705</name>
</gene>
<protein>
    <submittedName>
        <fullName evidence="7">TetR/AcrR family transcriptional regulator</fullName>
    </submittedName>
</protein>
<dbReference type="GO" id="GO:0000976">
    <property type="term" value="F:transcription cis-regulatory region binding"/>
    <property type="evidence" value="ECO:0007669"/>
    <property type="project" value="TreeGrafter"/>
</dbReference>
<dbReference type="Proteomes" id="UP000285908">
    <property type="component" value="Unassembled WGS sequence"/>
</dbReference>
<dbReference type="EMBL" id="RQXX01000001">
    <property type="protein sequence ID" value="RVV99428.1"/>
    <property type="molecule type" value="Genomic_DNA"/>
</dbReference>
<dbReference type="PANTHER" id="PTHR30055">
    <property type="entry name" value="HTH-TYPE TRANSCRIPTIONAL REGULATOR RUTR"/>
    <property type="match status" value="1"/>
</dbReference>
<dbReference type="AlphaFoldDB" id="A0A438AL23"/>
<evidence type="ECO:0000256" key="1">
    <source>
        <dbReference type="ARBA" id="ARBA00023015"/>
    </source>
</evidence>
<dbReference type="Gene3D" id="1.10.357.10">
    <property type="entry name" value="Tetracycline Repressor, domain 2"/>
    <property type="match status" value="1"/>
</dbReference>
<dbReference type="OrthoDB" id="2356263at2"/>
<feature type="DNA-binding region" description="H-T-H motif" evidence="4">
    <location>
        <begin position="41"/>
        <end position="60"/>
    </location>
</feature>
<sequence length="224" mass="24133">MAERPPSRPRGRPPKNQGGGREALLLAGMSAFARHGFVAADLRGIAAAAGVSQNLIRVHFGSKTGLWMACVEKLAQAMTPALEAAAELANSDPRPLTERLRDAVTLTSDYYDAFPHVRDFVLSITADDDEKAAVVTEKLLRPAYEASRPLITAGMEAGIIRGAHPALVYVLLNSMLSQPFRFPEFIGRIDPEIAPTQARGMLIETIISTLVHQPRPGDGNALTN</sequence>
<feature type="domain" description="HTH tetR-type" evidence="6">
    <location>
        <begin position="18"/>
        <end position="78"/>
    </location>
</feature>
<evidence type="ECO:0000313" key="7">
    <source>
        <dbReference type="EMBL" id="RVV99428.1"/>
    </source>
</evidence>
<dbReference type="PROSITE" id="PS50977">
    <property type="entry name" value="HTH_TETR_2"/>
    <property type="match status" value="1"/>
</dbReference>
<dbReference type="SUPFAM" id="SSF48498">
    <property type="entry name" value="Tetracyclin repressor-like, C-terminal domain"/>
    <property type="match status" value="1"/>
</dbReference>
<dbReference type="GO" id="GO:0003700">
    <property type="term" value="F:DNA-binding transcription factor activity"/>
    <property type="evidence" value="ECO:0007669"/>
    <property type="project" value="TreeGrafter"/>
</dbReference>
<accession>A0A438AL23</accession>
<evidence type="ECO:0000313" key="8">
    <source>
        <dbReference type="Proteomes" id="UP000285908"/>
    </source>
</evidence>
<keyword evidence="1" id="KW-0805">Transcription regulation</keyword>
<evidence type="ECO:0000259" key="6">
    <source>
        <dbReference type="PROSITE" id="PS50977"/>
    </source>
</evidence>
<dbReference type="InterPro" id="IPR001647">
    <property type="entry name" value="HTH_TetR"/>
</dbReference>
<keyword evidence="2 4" id="KW-0238">DNA-binding</keyword>
<name>A0A438AL23_9RHOB</name>
<dbReference type="InterPro" id="IPR036271">
    <property type="entry name" value="Tet_transcr_reg_TetR-rel_C_sf"/>
</dbReference>
<dbReference type="PANTHER" id="PTHR30055:SF234">
    <property type="entry name" value="HTH-TYPE TRANSCRIPTIONAL REGULATOR BETI"/>
    <property type="match status" value="1"/>
</dbReference>
<reference evidence="7 8" key="1">
    <citation type="submission" date="2018-11" db="EMBL/GenBank/DDBJ databases">
        <title>Mesobaculum littorinae gen. nov., sp. nov., isolated from Littorina scabra that represents a novel genus of the order Rhodobacteraceae.</title>
        <authorList>
            <person name="Li F."/>
        </authorList>
    </citation>
    <scope>NUCLEOTIDE SEQUENCE [LARGE SCALE GENOMIC DNA]</scope>
    <source>
        <strain evidence="7 8">M0103</strain>
    </source>
</reference>
<evidence type="ECO:0000256" key="3">
    <source>
        <dbReference type="ARBA" id="ARBA00023163"/>
    </source>
</evidence>
<dbReference type="InterPro" id="IPR050109">
    <property type="entry name" value="HTH-type_TetR-like_transc_reg"/>
</dbReference>